<dbReference type="InterPro" id="IPR019004">
    <property type="entry name" value="YqeY/Aim41"/>
</dbReference>
<accession>A0A9P0W0H9</accession>
<dbReference type="AlphaFoldDB" id="A0A9P0W0H9"/>
<evidence type="ECO:0000313" key="4">
    <source>
        <dbReference type="EMBL" id="CAH2354646.1"/>
    </source>
</evidence>
<evidence type="ECO:0000256" key="2">
    <source>
        <dbReference type="ARBA" id="ARBA00023128"/>
    </source>
</evidence>
<dbReference type="PANTHER" id="PTHR28055">
    <property type="entry name" value="ALTERED INHERITANCE OF MITOCHONDRIA PROTEIN 41, MITOCHONDRIAL"/>
    <property type="match status" value="1"/>
</dbReference>
<evidence type="ECO:0000256" key="3">
    <source>
        <dbReference type="RuleBase" id="RU365099"/>
    </source>
</evidence>
<dbReference type="Pfam" id="PF09424">
    <property type="entry name" value="YqeY"/>
    <property type="match status" value="1"/>
</dbReference>
<comment type="similarity">
    <text evidence="1 3">Belongs to the AIM41 family.</text>
</comment>
<dbReference type="OrthoDB" id="538640at2759"/>
<name>A0A9P0W0H9_9ASCO</name>
<comment type="caution">
    <text evidence="4">The sequence shown here is derived from an EMBL/GenBank/DDBJ whole genome shotgun (WGS) entry which is preliminary data.</text>
</comment>
<dbReference type="GO" id="GO:0005739">
    <property type="term" value="C:mitochondrion"/>
    <property type="evidence" value="ECO:0007669"/>
    <property type="project" value="UniProtKB-SubCell"/>
</dbReference>
<dbReference type="Proteomes" id="UP000837801">
    <property type="component" value="Unassembled WGS sequence"/>
</dbReference>
<keyword evidence="2 3" id="KW-0496">Mitochondrion</keyword>
<gene>
    <name evidence="3" type="primary">AIM41</name>
    <name evidence="4" type="ORF">CLIB1423_18S00496</name>
</gene>
<dbReference type="Gene3D" id="1.10.1510.10">
    <property type="entry name" value="Uncharacterised protein YqeY/AIM41 PF09424, N-terminal domain"/>
    <property type="match status" value="1"/>
</dbReference>
<comment type="subcellular location">
    <subcellularLocation>
        <location evidence="3">Mitochondrion</location>
    </subcellularLocation>
</comment>
<keyword evidence="5" id="KW-1185">Reference proteome</keyword>
<dbReference type="SUPFAM" id="SSF89095">
    <property type="entry name" value="GatB/YqeY motif"/>
    <property type="match status" value="1"/>
</dbReference>
<protein>
    <recommendedName>
        <fullName evidence="3">Altered inheritance of mitochondria protein 41</fullName>
    </recommendedName>
</protein>
<organism evidence="4 5">
    <name type="scientific">[Candida] railenensis</name>
    <dbReference type="NCBI Taxonomy" id="45579"/>
    <lineage>
        <taxon>Eukaryota</taxon>
        <taxon>Fungi</taxon>
        <taxon>Dikarya</taxon>
        <taxon>Ascomycota</taxon>
        <taxon>Saccharomycotina</taxon>
        <taxon>Pichiomycetes</taxon>
        <taxon>Debaryomycetaceae</taxon>
        <taxon>Kurtzmaniella</taxon>
    </lineage>
</organism>
<reference evidence="4" key="1">
    <citation type="submission" date="2022-03" db="EMBL/GenBank/DDBJ databases">
        <authorList>
            <person name="Legras J.-L."/>
            <person name="Devillers H."/>
            <person name="Grondin C."/>
        </authorList>
    </citation>
    <scope>NUCLEOTIDE SEQUENCE</scope>
    <source>
        <strain evidence="4">CLIB 1423</strain>
    </source>
</reference>
<sequence>MFKSVLPGSRVLSQYSSFVRLSSTQAPSKAYTEILAKFRTDLKQAMVAKNDTRKSTIRSILSAIKNDEIEGNPKTEYELLRVYKGLVKQRMKSIENYKQSDRPDLAQNEIEENSIIEEYITALPIKSESDIKDEIQKLLEEKYPVGGEHVPKIGDVMKLCGELAENWGTTPKIAKALASKEYNQYFKKK</sequence>
<evidence type="ECO:0000313" key="5">
    <source>
        <dbReference type="Proteomes" id="UP000837801"/>
    </source>
</evidence>
<dbReference type="InterPro" id="IPR042184">
    <property type="entry name" value="YqeY/Aim41_N"/>
</dbReference>
<dbReference type="InterPro" id="IPR003789">
    <property type="entry name" value="Asn/Gln_tRNA_amidoTrase-B-like"/>
</dbReference>
<dbReference type="GO" id="GO:0016884">
    <property type="term" value="F:carbon-nitrogen ligase activity, with glutamine as amido-N-donor"/>
    <property type="evidence" value="ECO:0007669"/>
    <property type="project" value="UniProtKB-UniRule"/>
</dbReference>
<dbReference type="PANTHER" id="PTHR28055:SF1">
    <property type="entry name" value="ALTERED INHERITANCE OF MITOCHONDRIA PROTEIN 41, MITOCHONDRIAL"/>
    <property type="match status" value="1"/>
</dbReference>
<evidence type="ECO:0000256" key="1">
    <source>
        <dbReference type="ARBA" id="ARBA00007538"/>
    </source>
</evidence>
<dbReference type="EMBL" id="CAKXYY010000018">
    <property type="protein sequence ID" value="CAH2354646.1"/>
    <property type="molecule type" value="Genomic_DNA"/>
</dbReference>
<proteinExistence type="inferred from homology"/>